<keyword evidence="7" id="KW-0406">Ion transport</keyword>
<organism evidence="14">
    <name type="scientific">Angiostrongylus costaricensis</name>
    <name type="common">Nematode worm</name>
    <dbReference type="NCBI Taxonomy" id="334426"/>
    <lineage>
        <taxon>Eukaryota</taxon>
        <taxon>Metazoa</taxon>
        <taxon>Ecdysozoa</taxon>
        <taxon>Nematoda</taxon>
        <taxon>Chromadorea</taxon>
        <taxon>Rhabditida</taxon>
        <taxon>Rhabditina</taxon>
        <taxon>Rhabditomorpha</taxon>
        <taxon>Strongyloidea</taxon>
        <taxon>Metastrongylidae</taxon>
        <taxon>Angiostrongylus</taxon>
    </lineage>
</organism>
<dbReference type="InterPro" id="IPR036739">
    <property type="entry name" value="SLC41_membr_dom_sf"/>
</dbReference>
<dbReference type="Gene3D" id="1.10.357.20">
    <property type="entry name" value="SLC41 divalent cation transporters, integral membrane domain"/>
    <property type="match status" value="1"/>
</dbReference>
<keyword evidence="5" id="KW-0460">Magnesium</keyword>
<keyword evidence="6 10" id="KW-1133">Transmembrane helix</keyword>
<accession>A0A0R3PD08</accession>
<evidence type="ECO:0000256" key="8">
    <source>
        <dbReference type="ARBA" id="ARBA00023136"/>
    </source>
</evidence>
<feature type="compositionally biased region" description="Basic and acidic residues" evidence="9">
    <location>
        <begin position="1"/>
        <end position="25"/>
    </location>
</feature>
<feature type="transmembrane region" description="Helical" evidence="10">
    <location>
        <begin position="263"/>
        <end position="285"/>
    </location>
</feature>
<keyword evidence="4 10" id="KW-0812">Transmembrane</keyword>
<evidence type="ECO:0000313" key="13">
    <source>
        <dbReference type="Proteomes" id="UP000267027"/>
    </source>
</evidence>
<evidence type="ECO:0000313" key="12">
    <source>
        <dbReference type="EMBL" id="VDM53354.1"/>
    </source>
</evidence>
<keyword evidence="8 10" id="KW-0472">Membrane</keyword>
<evidence type="ECO:0000313" key="14">
    <source>
        <dbReference type="WBParaSite" id="ACOC_0000176801-mRNA-1"/>
    </source>
</evidence>
<dbReference type="Proteomes" id="UP000267027">
    <property type="component" value="Unassembled WGS sequence"/>
</dbReference>
<dbReference type="EMBL" id="UYYA01000290">
    <property type="protein sequence ID" value="VDM53354.1"/>
    <property type="molecule type" value="Genomic_DNA"/>
</dbReference>
<keyword evidence="13" id="KW-1185">Reference proteome</keyword>
<evidence type="ECO:0000256" key="4">
    <source>
        <dbReference type="ARBA" id="ARBA00022692"/>
    </source>
</evidence>
<dbReference type="InterPro" id="IPR045349">
    <property type="entry name" value="SLC41A1-3"/>
</dbReference>
<keyword evidence="3" id="KW-0813">Transport</keyword>
<dbReference type="PANTHER" id="PTHR16228:SF24">
    <property type="entry name" value="SLC41A_MGTE INTEGRAL MEMBRANE DOMAIN-CONTAINING PROTEIN"/>
    <property type="match status" value="1"/>
</dbReference>
<feature type="domain" description="SLC41A/MgtE integral membrane" evidence="11">
    <location>
        <begin position="227"/>
        <end position="281"/>
    </location>
</feature>
<dbReference type="Pfam" id="PF01769">
    <property type="entry name" value="MgtE"/>
    <property type="match status" value="1"/>
</dbReference>
<feature type="transmembrane region" description="Helical" evidence="10">
    <location>
        <begin position="146"/>
        <end position="165"/>
    </location>
</feature>
<name>A0A0R3PD08_ANGCS</name>
<evidence type="ECO:0000256" key="5">
    <source>
        <dbReference type="ARBA" id="ARBA00022842"/>
    </source>
</evidence>
<comment type="similarity">
    <text evidence="2">Belongs to the SLC41A transporter family.</text>
</comment>
<evidence type="ECO:0000256" key="10">
    <source>
        <dbReference type="SAM" id="Phobius"/>
    </source>
</evidence>
<evidence type="ECO:0000256" key="7">
    <source>
        <dbReference type="ARBA" id="ARBA00023065"/>
    </source>
</evidence>
<evidence type="ECO:0000256" key="3">
    <source>
        <dbReference type="ARBA" id="ARBA00022448"/>
    </source>
</evidence>
<dbReference type="AlphaFoldDB" id="A0A0R3PD08"/>
<dbReference type="GO" id="GO:0005886">
    <property type="term" value="C:plasma membrane"/>
    <property type="evidence" value="ECO:0007669"/>
    <property type="project" value="TreeGrafter"/>
</dbReference>
<feature type="transmembrane region" description="Helical" evidence="10">
    <location>
        <begin position="122"/>
        <end position="140"/>
    </location>
</feature>
<protein>
    <submittedName>
        <fullName evidence="14">MgtE domain-containing protein</fullName>
    </submittedName>
</protein>
<evidence type="ECO:0000256" key="1">
    <source>
        <dbReference type="ARBA" id="ARBA00004141"/>
    </source>
</evidence>
<gene>
    <name evidence="12" type="ORF">ACOC_LOCUS1769</name>
</gene>
<evidence type="ECO:0000256" key="9">
    <source>
        <dbReference type="SAM" id="MobiDB-lite"/>
    </source>
</evidence>
<dbReference type="WBParaSite" id="ACOC_0000176801-mRNA-1">
    <property type="protein sequence ID" value="ACOC_0000176801-mRNA-1"/>
    <property type="gene ID" value="ACOC_0000176801"/>
</dbReference>
<dbReference type="OMA" id="HRVENTT"/>
<comment type="subcellular location">
    <subcellularLocation>
        <location evidence="1">Membrane</location>
        <topology evidence="1">Multi-pass membrane protein</topology>
    </subcellularLocation>
</comment>
<dbReference type="OrthoDB" id="5859349at2759"/>
<dbReference type="SUPFAM" id="SSF161093">
    <property type="entry name" value="MgtE membrane domain-like"/>
    <property type="match status" value="2"/>
</dbReference>
<dbReference type="PANTHER" id="PTHR16228">
    <property type="entry name" value="DIVALENT CATION TRANSPORTER SOLUTE CARRIER FAMILY 41"/>
    <property type="match status" value="1"/>
</dbReference>
<evidence type="ECO:0000259" key="11">
    <source>
        <dbReference type="Pfam" id="PF01769"/>
    </source>
</evidence>
<feature type="region of interest" description="Disordered" evidence="9">
    <location>
        <begin position="1"/>
        <end position="34"/>
    </location>
</feature>
<evidence type="ECO:0000256" key="2">
    <source>
        <dbReference type="ARBA" id="ARBA00009749"/>
    </source>
</evidence>
<evidence type="ECO:0000256" key="6">
    <source>
        <dbReference type="ARBA" id="ARBA00022989"/>
    </source>
</evidence>
<sequence length="313" mass="34724">MSSDHKLKGESMNEPLLENKKKHETQPNQSNSTAEEITITTSLYDSDTLIPFLLAGLGSLSTGLLMNRVQKAPLVCDVPQFIAICTPLQAMKGNLDMTFTSRLGTMAHQGRLRKYPGRLKRILRNIAVMQLSIGIVYYPFSTSSTAVPVVVIVVFLMMVPLWLYVAHQDEEAWLAARQQGASLLLASILSRPVTFAQEVLEIAQVCIRQESARTYTPIEGQIDCTYVLIHGLTIQVQVFFFVYLSQVLVYGLFHYGIDPDMHAIPLLTSIGDLVGTTLLLALFYIMSYGEGLVTRSHASSNKLTNATTVCLYE</sequence>
<dbReference type="GO" id="GO:0008324">
    <property type="term" value="F:monoatomic cation transmembrane transporter activity"/>
    <property type="evidence" value="ECO:0007669"/>
    <property type="project" value="InterPro"/>
</dbReference>
<reference evidence="12 13" key="2">
    <citation type="submission" date="2018-11" db="EMBL/GenBank/DDBJ databases">
        <authorList>
            <consortium name="Pathogen Informatics"/>
        </authorList>
    </citation>
    <scope>NUCLEOTIDE SEQUENCE [LARGE SCALE GENOMIC DNA]</scope>
    <source>
        <strain evidence="12 13">Costa Rica</strain>
    </source>
</reference>
<reference evidence="14" key="1">
    <citation type="submission" date="2017-02" db="UniProtKB">
        <authorList>
            <consortium name="WormBaseParasite"/>
        </authorList>
    </citation>
    <scope>IDENTIFICATION</scope>
</reference>
<proteinExistence type="inferred from homology"/>
<dbReference type="InterPro" id="IPR006667">
    <property type="entry name" value="SLC41_membr_dom"/>
</dbReference>